<name>A0A0P1FQZ0_9RHOB</name>
<feature type="transmembrane region" description="Helical" evidence="1">
    <location>
        <begin position="111"/>
        <end position="129"/>
    </location>
</feature>
<evidence type="ECO:0000256" key="1">
    <source>
        <dbReference type="SAM" id="Phobius"/>
    </source>
</evidence>
<dbReference type="Proteomes" id="UP000051887">
    <property type="component" value="Unassembled WGS sequence"/>
</dbReference>
<evidence type="ECO:0000313" key="5">
    <source>
        <dbReference type="Proteomes" id="UP000051887"/>
    </source>
</evidence>
<accession>A0A0P1FQZ0</accession>
<proteinExistence type="predicted"/>
<keyword evidence="1" id="KW-0812">Transmembrane</keyword>
<dbReference type="RefSeq" id="WP_058241881.1">
    <property type="nucleotide sequence ID" value="NZ_CYSB01000025.1"/>
</dbReference>
<keyword evidence="1" id="KW-0472">Membrane</keyword>
<reference evidence="3 5" key="2">
    <citation type="submission" date="2015-09" db="EMBL/GenBank/DDBJ databases">
        <authorList>
            <consortium name="Swine Surveillance"/>
        </authorList>
    </citation>
    <scope>NUCLEOTIDE SEQUENCE [LARGE SCALE GENOMIC DNA]</scope>
    <source>
        <strain evidence="3 5">5120</strain>
    </source>
</reference>
<evidence type="ECO:0000313" key="3">
    <source>
        <dbReference type="EMBL" id="CUH70537.1"/>
    </source>
</evidence>
<feature type="transmembrane region" description="Helical" evidence="1">
    <location>
        <begin position="6"/>
        <end position="27"/>
    </location>
</feature>
<protein>
    <submittedName>
        <fullName evidence="3">Uncharacterized protein</fullName>
    </submittedName>
</protein>
<evidence type="ECO:0000313" key="2">
    <source>
        <dbReference type="EMBL" id="CUH65498.1"/>
    </source>
</evidence>
<organism evidence="3 5">
    <name type="scientific">Thalassovita autumnalis</name>
    <dbReference type="NCBI Taxonomy" id="2072972"/>
    <lineage>
        <taxon>Bacteria</taxon>
        <taxon>Pseudomonadati</taxon>
        <taxon>Pseudomonadota</taxon>
        <taxon>Alphaproteobacteria</taxon>
        <taxon>Rhodobacterales</taxon>
        <taxon>Roseobacteraceae</taxon>
        <taxon>Thalassovita</taxon>
    </lineage>
</organism>
<gene>
    <name evidence="2" type="ORF">TL5118_01333</name>
    <name evidence="3" type="ORF">TL5120_00314</name>
</gene>
<reference evidence="2 4" key="1">
    <citation type="submission" date="2015-09" db="EMBL/GenBank/DDBJ databases">
        <authorList>
            <person name="Rodrigo-Torres L."/>
            <person name="Arahal D.R."/>
        </authorList>
    </citation>
    <scope>NUCLEOTIDE SEQUENCE [LARGE SCALE GENOMIC DNA]</scope>
    <source>
        <strain evidence="2 4">CECT 5118</strain>
    </source>
</reference>
<evidence type="ECO:0000313" key="4">
    <source>
        <dbReference type="Proteomes" id="UP000051086"/>
    </source>
</evidence>
<feature type="transmembrane region" description="Helical" evidence="1">
    <location>
        <begin position="88"/>
        <end position="105"/>
    </location>
</feature>
<sequence>MLYFLSLLFLLIAAALGAAWIWLLLGLRTSGKRWTYGALALQLSLIITFIVLAMGGGWSAVIGFLWPLPTAVLVSDLLLQHSNFYADFYYLPLGAGLCLALIAAIFAPLRIWTPLIVVAVVIPLALPMAERHSRSLMCQRALALGASEVKRHSFLWSLRHIRTSFLGEAHGLTMANGQTYIWSYKRLNWSPVDTQPYAQPGYIQTACGKA</sequence>
<dbReference type="EMBL" id="CYSC01000007">
    <property type="protein sequence ID" value="CUH70537.1"/>
    <property type="molecule type" value="Genomic_DNA"/>
</dbReference>
<keyword evidence="4" id="KW-1185">Reference proteome</keyword>
<dbReference type="AlphaFoldDB" id="A0A0P1FQZ0"/>
<dbReference type="EMBL" id="CYSB01000025">
    <property type="protein sequence ID" value="CUH65498.1"/>
    <property type="molecule type" value="Genomic_DNA"/>
</dbReference>
<dbReference type="Proteomes" id="UP000051086">
    <property type="component" value="Unassembled WGS sequence"/>
</dbReference>
<keyword evidence="1" id="KW-1133">Transmembrane helix</keyword>